<accession>U5N958</accession>
<evidence type="ECO:0000313" key="2">
    <source>
        <dbReference type="Proteomes" id="UP000017184"/>
    </source>
</evidence>
<name>U5N958_9BURK</name>
<protein>
    <submittedName>
        <fullName evidence="1">Uncharacterized protein</fullName>
    </submittedName>
</protein>
<organism evidence="1 2">
    <name type="scientific">Candidatus Symbiobacter mobilis CR</name>
    <dbReference type="NCBI Taxonomy" id="946483"/>
    <lineage>
        <taxon>Bacteria</taxon>
        <taxon>Pseudomonadati</taxon>
        <taxon>Pseudomonadota</taxon>
        <taxon>Betaproteobacteria</taxon>
        <taxon>Burkholderiales</taxon>
        <taxon>Comamonadaceae</taxon>
    </lineage>
</organism>
<dbReference type="KEGG" id="cbx:Cenrod_0625"/>
<evidence type="ECO:0000313" key="1">
    <source>
        <dbReference type="EMBL" id="AGX86734.1"/>
    </source>
</evidence>
<proteinExistence type="predicted"/>
<dbReference type="HOGENOM" id="CLU_3197481_0_0_4"/>
<gene>
    <name evidence="1" type="ORF">Cenrod_0625</name>
</gene>
<dbReference type="EMBL" id="CP004885">
    <property type="protein sequence ID" value="AGX86734.1"/>
    <property type="molecule type" value="Genomic_DNA"/>
</dbReference>
<reference evidence="1 2" key="1">
    <citation type="journal article" date="2013" name="Genome Biol.">
        <title>Genomic analysis reveals key aspects of prokaryotic symbiosis in the phototrophic consortium "Chlorochromatium aggregatum".</title>
        <authorList>
            <person name="Liu Z."/>
            <person name="Muller J."/>
            <person name="Li T."/>
            <person name="Alvey R.M."/>
            <person name="Vogl K."/>
            <person name="Frigaard N.U."/>
            <person name="Rockwell N.C."/>
            <person name="Boyd E.S."/>
            <person name="Tomsho L.P."/>
            <person name="Schuster S.C."/>
            <person name="Henke P."/>
            <person name="Rohde M."/>
            <person name="Overmann J."/>
            <person name="Bryant D.A."/>
        </authorList>
    </citation>
    <scope>NUCLEOTIDE SEQUENCE [LARGE SCALE GENOMIC DNA]</scope>
    <source>
        <strain evidence="1">CR</strain>
    </source>
</reference>
<keyword evidence="2" id="KW-1185">Reference proteome</keyword>
<dbReference type="AlphaFoldDB" id="U5N958"/>
<sequence length="45" mass="4772">MAGPLPAMGFAQSALFCDVRRSYPYSKDGFLCVEAAETVLCLANG</sequence>
<dbReference type="Proteomes" id="UP000017184">
    <property type="component" value="Chromosome"/>
</dbReference>
<dbReference type="STRING" id="946483.Cenrod_0625"/>